<dbReference type="AlphaFoldDB" id="G7LBI8"/>
<sequence length="113" mass="13213">MQQLDLNDCRYIFEEGISHVLRTCSNITHFNLNNCSRMKLYCYNVTTKGVKHVVENCTQLREINMSCRYKVATSSIISAVPSRPSLREITGTCRYHFSDRERELLSRHKCLVH</sequence>
<keyword evidence="3" id="KW-1185">Reference proteome</keyword>
<dbReference type="HOGENOM" id="CLU_116927_0_0_1"/>
<evidence type="ECO:0000313" key="3">
    <source>
        <dbReference type="Proteomes" id="UP000002051"/>
    </source>
</evidence>
<evidence type="ECO:0000313" key="1">
    <source>
        <dbReference type="EMBL" id="AET05475.1"/>
    </source>
</evidence>
<organism evidence="1 3">
    <name type="scientific">Medicago truncatula</name>
    <name type="common">Barrel medic</name>
    <name type="synonym">Medicago tribuloides</name>
    <dbReference type="NCBI Taxonomy" id="3880"/>
    <lineage>
        <taxon>Eukaryota</taxon>
        <taxon>Viridiplantae</taxon>
        <taxon>Streptophyta</taxon>
        <taxon>Embryophyta</taxon>
        <taxon>Tracheophyta</taxon>
        <taxon>Spermatophyta</taxon>
        <taxon>Magnoliopsida</taxon>
        <taxon>eudicotyledons</taxon>
        <taxon>Gunneridae</taxon>
        <taxon>Pentapetalae</taxon>
        <taxon>rosids</taxon>
        <taxon>fabids</taxon>
        <taxon>Fabales</taxon>
        <taxon>Fabaceae</taxon>
        <taxon>Papilionoideae</taxon>
        <taxon>50 kb inversion clade</taxon>
        <taxon>NPAAA clade</taxon>
        <taxon>Hologalegina</taxon>
        <taxon>IRL clade</taxon>
        <taxon>Trifolieae</taxon>
        <taxon>Medicago</taxon>
    </lineage>
</organism>
<reference evidence="1 3" key="1">
    <citation type="journal article" date="2011" name="Nature">
        <title>The Medicago genome provides insight into the evolution of rhizobial symbioses.</title>
        <authorList>
            <person name="Young N.D."/>
            <person name="Debelle F."/>
            <person name="Oldroyd G.E."/>
            <person name="Geurts R."/>
            <person name="Cannon S.B."/>
            <person name="Udvardi M.K."/>
            <person name="Benedito V.A."/>
            <person name="Mayer K.F."/>
            <person name="Gouzy J."/>
            <person name="Schoof H."/>
            <person name="Van de Peer Y."/>
            <person name="Proost S."/>
            <person name="Cook D.R."/>
            <person name="Meyers B.C."/>
            <person name="Spannagl M."/>
            <person name="Cheung F."/>
            <person name="De Mita S."/>
            <person name="Krishnakumar V."/>
            <person name="Gundlach H."/>
            <person name="Zhou S."/>
            <person name="Mudge J."/>
            <person name="Bharti A.K."/>
            <person name="Murray J.D."/>
            <person name="Naoumkina M.A."/>
            <person name="Rosen B."/>
            <person name="Silverstein K.A."/>
            <person name="Tang H."/>
            <person name="Rombauts S."/>
            <person name="Zhao P.X."/>
            <person name="Zhou P."/>
            <person name="Barbe V."/>
            <person name="Bardou P."/>
            <person name="Bechner M."/>
            <person name="Bellec A."/>
            <person name="Berger A."/>
            <person name="Berges H."/>
            <person name="Bidwell S."/>
            <person name="Bisseling T."/>
            <person name="Choisne N."/>
            <person name="Couloux A."/>
            <person name="Denny R."/>
            <person name="Deshpande S."/>
            <person name="Dai X."/>
            <person name="Doyle J.J."/>
            <person name="Dudez A.M."/>
            <person name="Farmer A.D."/>
            <person name="Fouteau S."/>
            <person name="Franken C."/>
            <person name="Gibelin C."/>
            <person name="Gish J."/>
            <person name="Goldstein S."/>
            <person name="Gonzalez A.J."/>
            <person name="Green P.J."/>
            <person name="Hallab A."/>
            <person name="Hartog M."/>
            <person name="Hua A."/>
            <person name="Humphray S.J."/>
            <person name="Jeong D.H."/>
            <person name="Jing Y."/>
            <person name="Jocker A."/>
            <person name="Kenton S.M."/>
            <person name="Kim D.J."/>
            <person name="Klee K."/>
            <person name="Lai H."/>
            <person name="Lang C."/>
            <person name="Lin S."/>
            <person name="Macmil S.L."/>
            <person name="Magdelenat G."/>
            <person name="Matthews L."/>
            <person name="McCorrison J."/>
            <person name="Monaghan E.L."/>
            <person name="Mun J.H."/>
            <person name="Najar F.Z."/>
            <person name="Nicholson C."/>
            <person name="Noirot C."/>
            <person name="O'Bleness M."/>
            <person name="Paule C.R."/>
            <person name="Poulain J."/>
            <person name="Prion F."/>
            <person name="Qin B."/>
            <person name="Qu C."/>
            <person name="Retzel E.F."/>
            <person name="Riddle C."/>
            <person name="Sallet E."/>
            <person name="Samain S."/>
            <person name="Samson N."/>
            <person name="Sanders I."/>
            <person name="Saurat O."/>
            <person name="Scarpelli C."/>
            <person name="Schiex T."/>
            <person name="Segurens B."/>
            <person name="Severin A.J."/>
            <person name="Sherrier D.J."/>
            <person name="Shi R."/>
            <person name="Sims S."/>
            <person name="Singer S.R."/>
            <person name="Sinharoy S."/>
            <person name="Sterck L."/>
            <person name="Viollet A."/>
            <person name="Wang B.B."/>
            <person name="Wang K."/>
            <person name="Wang M."/>
            <person name="Wang X."/>
            <person name="Warfsmann J."/>
            <person name="Weissenbach J."/>
            <person name="White D.D."/>
            <person name="White J.D."/>
            <person name="Wiley G.B."/>
            <person name="Wincker P."/>
            <person name="Xing Y."/>
            <person name="Yang L."/>
            <person name="Yao Z."/>
            <person name="Ying F."/>
            <person name="Zhai J."/>
            <person name="Zhou L."/>
            <person name="Zuber A."/>
            <person name="Denarie J."/>
            <person name="Dixon R.A."/>
            <person name="May G.D."/>
            <person name="Schwartz D.C."/>
            <person name="Rogers J."/>
            <person name="Quetier F."/>
            <person name="Town C.D."/>
            <person name="Roe B.A."/>
        </authorList>
    </citation>
    <scope>NUCLEOTIDE SEQUENCE [LARGE SCALE GENOMIC DNA]</scope>
    <source>
        <strain evidence="1">A17</strain>
        <strain evidence="2 3">cv. Jemalong A17</strain>
    </source>
</reference>
<dbReference type="EnsemblPlants" id="AET05475">
    <property type="protein sequence ID" value="AET05475"/>
    <property type="gene ID" value="MTR_8g106000"/>
</dbReference>
<gene>
    <name evidence="1" type="ordered locus">MTR_8g106000</name>
</gene>
<proteinExistence type="predicted"/>
<dbReference type="InterPro" id="IPR032675">
    <property type="entry name" value="LRR_dom_sf"/>
</dbReference>
<dbReference type="Gene3D" id="3.80.10.10">
    <property type="entry name" value="Ribonuclease Inhibitor"/>
    <property type="match status" value="1"/>
</dbReference>
<dbReference type="EMBL" id="CM001224">
    <property type="protein sequence ID" value="AET05475.1"/>
    <property type="molecule type" value="Genomic_DNA"/>
</dbReference>
<name>G7LBI8_MEDTR</name>
<evidence type="ECO:0000313" key="2">
    <source>
        <dbReference type="EnsemblPlants" id="AET05475"/>
    </source>
</evidence>
<protein>
    <submittedName>
        <fullName evidence="1">F-box/LRR protein, putative</fullName>
    </submittedName>
</protein>
<accession>G7LBI8</accession>
<reference evidence="1 3" key="2">
    <citation type="journal article" date="2014" name="BMC Genomics">
        <title>An improved genome release (version Mt4.0) for the model legume Medicago truncatula.</title>
        <authorList>
            <person name="Tang H."/>
            <person name="Krishnakumar V."/>
            <person name="Bidwell S."/>
            <person name="Rosen B."/>
            <person name="Chan A."/>
            <person name="Zhou S."/>
            <person name="Gentzbittel L."/>
            <person name="Childs K.L."/>
            <person name="Yandell M."/>
            <person name="Gundlach H."/>
            <person name="Mayer K.F."/>
            <person name="Schwartz D.C."/>
            <person name="Town C.D."/>
        </authorList>
    </citation>
    <scope>GENOME REANNOTATION</scope>
    <source>
        <strain evidence="2 3">cv. Jemalong A17</strain>
    </source>
</reference>
<dbReference type="Proteomes" id="UP000002051">
    <property type="component" value="Chromosome 8"/>
</dbReference>
<dbReference type="SUPFAM" id="SSF52047">
    <property type="entry name" value="RNI-like"/>
    <property type="match status" value="1"/>
</dbReference>
<reference evidence="2" key="3">
    <citation type="submission" date="2015-04" db="UniProtKB">
        <authorList>
            <consortium name="EnsemblPlants"/>
        </authorList>
    </citation>
    <scope>IDENTIFICATION</scope>
    <source>
        <strain evidence="2">cv. Jemalong A17</strain>
    </source>
</reference>
<dbReference type="PaxDb" id="3880-AET05475"/>